<dbReference type="GO" id="GO:0010181">
    <property type="term" value="F:FMN binding"/>
    <property type="evidence" value="ECO:0007669"/>
    <property type="project" value="TreeGrafter"/>
</dbReference>
<name>A0AAJ1Q7M9_9LACT</name>
<dbReference type="AlphaFoldDB" id="A0AAJ1Q7M9"/>
<evidence type="ECO:0000259" key="1">
    <source>
        <dbReference type="Pfam" id="PF03358"/>
    </source>
</evidence>
<reference evidence="2" key="1">
    <citation type="submission" date="2023-05" db="EMBL/GenBank/DDBJ databases">
        <title>Cataloging the Phylogenetic Diversity of Human Bladder Bacteria.</title>
        <authorList>
            <person name="Du J."/>
        </authorList>
    </citation>
    <scope>NUCLEOTIDE SEQUENCE</scope>
    <source>
        <strain evidence="2">UMB1231</strain>
    </source>
</reference>
<comment type="caution">
    <text evidence="2">The sequence shown here is derived from an EMBL/GenBank/DDBJ whole genome shotgun (WGS) entry which is preliminary data.</text>
</comment>
<organism evidence="2 3">
    <name type="scientific">Facklamia hominis</name>
    <dbReference type="NCBI Taxonomy" id="178214"/>
    <lineage>
        <taxon>Bacteria</taxon>
        <taxon>Bacillati</taxon>
        <taxon>Bacillota</taxon>
        <taxon>Bacilli</taxon>
        <taxon>Lactobacillales</taxon>
        <taxon>Aerococcaceae</taxon>
        <taxon>Facklamia</taxon>
    </lineage>
</organism>
<dbReference type="GO" id="GO:0016491">
    <property type="term" value="F:oxidoreductase activity"/>
    <property type="evidence" value="ECO:0007669"/>
    <property type="project" value="UniProtKB-KW"/>
</dbReference>
<keyword evidence="2" id="KW-0560">Oxidoreductase</keyword>
<dbReference type="RefSeq" id="WP_285066451.1">
    <property type="nucleotide sequence ID" value="NZ_JASOOE010000022.1"/>
</dbReference>
<dbReference type="InterPro" id="IPR005025">
    <property type="entry name" value="FMN_Rdtase-like_dom"/>
</dbReference>
<dbReference type="Proteomes" id="UP001229251">
    <property type="component" value="Unassembled WGS sequence"/>
</dbReference>
<gene>
    <name evidence="2" type="ORF">QP433_08660</name>
</gene>
<dbReference type="SUPFAM" id="SSF52218">
    <property type="entry name" value="Flavoproteins"/>
    <property type="match status" value="1"/>
</dbReference>
<dbReference type="InterPro" id="IPR050712">
    <property type="entry name" value="NAD(P)H-dep_reductase"/>
</dbReference>
<dbReference type="GO" id="GO:0005829">
    <property type="term" value="C:cytosol"/>
    <property type="evidence" value="ECO:0007669"/>
    <property type="project" value="TreeGrafter"/>
</dbReference>
<sequence>MKHIIGIVGTNSKRSTNRQLLQFIQHHFKDKAHIELLEIDQFPIFNKPASKKLPEIVEQVANSIEGADGVIISAAEYNHAITASLSNALHWLSYYISPLKNKPVMIMGASYGKLGSSRAQVQLRQILDSADIKARVLPNSEFLLGNSLQAFDQEGKLVDPDRINALESIFEEFLKFIDYTQVFLNKNQNASMKISESSKEE</sequence>
<feature type="domain" description="NADPH-dependent FMN reductase-like" evidence="1">
    <location>
        <begin position="4"/>
        <end position="147"/>
    </location>
</feature>
<dbReference type="PANTHER" id="PTHR30543:SF21">
    <property type="entry name" value="NAD(P)H-DEPENDENT FMN REDUCTASE LOT6"/>
    <property type="match status" value="1"/>
</dbReference>
<evidence type="ECO:0000313" key="2">
    <source>
        <dbReference type="EMBL" id="MDK7188040.1"/>
    </source>
</evidence>
<dbReference type="PANTHER" id="PTHR30543">
    <property type="entry name" value="CHROMATE REDUCTASE"/>
    <property type="match status" value="1"/>
</dbReference>
<dbReference type="Gene3D" id="3.40.50.360">
    <property type="match status" value="1"/>
</dbReference>
<dbReference type="Pfam" id="PF03358">
    <property type="entry name" value="FMN_red"/>
    <property type="match status" value="1"/>
</dbReference>
<protein>
    <submittedName>
        <fullName evidence="2">NADPH-dependent FMN reductase</fullName>
        <ecNumber evidence="2">1.-.-.-</ecNumber>
    </submittedName>
</protein>
<dbReference type="InterPro" id="IPR029039">
    <property type="entry name" value="Flavoprotein-like_sf"/>
</dbReference>
<dbReference type="EC" id="1.-.-.-" evidence="2"/>
<evidence type="ECO:0000313" key="3">
    <source>
        <dbReference type="Proteomes" id="UP001229251"/>
    </source>
</evidence>
<proteinExistence type="predicted"/>
<accession>A0AAJ1Q7M9</accession>
<dbReference type="EMBL" id="JASOOE010000022">
    <property type="protein sequence ID" value="MDK7188040.1"/>
    <property type="molecule type" value="Genomic_DNA"/>
</dbReference>